<name>A0A160DYF3_9GAMM</name>
<feature type="chain" id="PRO_5007813231" evidence="2">
    <location>
        <begin position="21"/>
        <end position="176"/>
    </location>
</feature>
<keyword evidence="4" id="KW-1185">Reference proteome</keyword>
<accession>A0A160DYF3</accession>
<organism evidence="3 4">
    <name type="scientific">Dokdonella koreensis DS-123</name>
    <dbReference type="NCBI Taxonomy" id="1300342"/>
    <lineage>
        <taxon>Bacteria</taxon>
        <taxon>Pseudomonadati</taxon>
        <taxon>Pseudomonadota</taxon>
        <taxon>Gammaproteobacteria</taxon>
        <taxon>Lysobacterales</taxon>
        <taxon>Rhodanobacteraceae</taxon>
        <taxon>Dokdonella</taxon>
    </lineage>
</organism>
<dbReference type="AlphaFoldDB" id="A0A160DYF3"/>
<dbReference type="STRING" id="1300342.I596_3081"/>
<feature type="region of interest" description="Disordered" evidence="1">
    <location>
        <begin position="125"/>
        <end position="176"/>
    </location>
</feature>
<proteinExistence type="predicted"/>
<dbReference type="Pfam" id="PF06693">
    <property type="entry name" value="DUF1190"/>
    <property type="match status" value="1"/>
</dbReference>
<dbReference type="PROSITE" id="PS51257">
    <property type="entry name" value="PROKAR_LIPOPROTEIN"/>
    <property type="match status" value="1"/>
</dbReference>
<dbReference type="InterPro" id="IPR009576">
    <property type="entry name" value="Biofilm_formation_YgiB"/>
</dbReference>
<gene>
    <name evidence="3" type="ORF">I596_3081</name>
</gene>
<dbReference type="KEGG" id="dko:I596_3081"/>
<dbReference type="OrthoDB" id="7361974at2"/>
<sequence>MKRSRTAALLIMGASPLALTSCSQETQSEGLYTSVEACIAQTNDSYTCQQAFDQATQQSEATAPRYASREECIAAHGADQCQQRSDGAGHSYFMPLMTGFLLGQMLRGGQTVGLTGSPAFRDRAGNWQRPGPAAGGGVYRPGAAGASAMVPVTAQPDRAPTVTRGGFGSRSDSSGG</sequence>
<reference evidence="3 4" key="1">
    <citation type="submission" date="2016-04" db="EMBL/GenBank/DDBJ databases">
        <title>Complete genome sequence of Dokdonella koreensis DS-123T.</title>
        <authorList>
            <person name="Kim J.F."/>
            <person name="Lee H."/>
            <person name="Kwak M.-J."/>
        </authorList>
    </citation>
    <scope>NUCLEOTIDE SEQUENCE [LARGE SCALE GENOMIC DNA]</scope>
    <source>
        <strain evidence="3 4">DS-123</strain>
    </source>
</reference>
<protein>
    <submittedName>
        <fullName evidence="3">Integral membrane protein</fullName>
    </submittedName>
</protein>
<keyword evidence="2" id="KW-0732">Signal</keyword>
<dbReference type="EMBL" id="CP015249">
    <property type="protein sequence ID" value="ANB19073.1"/>
    <property type="molecule type" value="Genomic_DNA"/>
</dbReference>
<dbReference type="Proteomes" id="UP000076830">
    <property type="component" value="Chromosome"/>
</dbReference>
<dbReference type="RefSeq" id="WP_067649420.1">
    <property type="nucleotide sequence ID" value="NZ_CP015249.1"/>
</dbReference>
<feature type="signal peptide" evidence="2">
    <location>
        <begin position="1"/>
        <end position="20"/>
    </location>
</feature>
<evidence type="ECO:0000313" key="4">
    <source>
        <dbReference type="Proteomes" id="UP000076830"/>
    </source>
</evidence>
<evidence type="ECO:0000256" key="1">
    <source>
        <dbReference type="SAM" id="MobiDB-lite"/>
    </source>
</evidence>
<dbReference type="PATRIC" id="fig|1300342.3.peg.3008"/>
<evidence type="ECO:0000256" key="2">
    <source>
        <dbReference type="SAM" id="SignalP"/>
    </source>
</evidence>
<evidence type="ECO:0000313" key="3">
    <source>
        <dbReference type="EMBL" id="ANB19073.1"/>
    </source>
</evidence>